<name>A0A286UEB2_9AGAM</name>
<evidence type="ECO:0000313" key="1">
    <source>
        <dbReference type="EMBL" id="PAV17930.1"/>
    </source>
</evidence>
<reference evidence="1 2" key="1">
    <citation type="journal article" date="2017" name="Mol. Ecol.">
        <title>Comparative and population genomic landscape of Phellinus noxius: A hypervariable fungus causing root rot in trees.</title>
        <authorList>
            <person name="Chung C.L."/>
            <person name="Lee T.J."/>
            <person name="Akiba M."/>
            <person name="Lee H.H."/>
            <person name="Kuo T.H."/>
            <person name="Liu D."/>
            <person name="Ke H.M."/>
            <person name="Yokoi T."/>
            <person name="Roa M.B."/>
            <person name="Lu M.J."/>
            <person name="Chang Y.Y."/>
            <person name="Ann P.J."/>
            <person name="Tsai J.N."/>
            <person name="Chen C.Y."/>
            <person name="Tzean S.S."/>
            <person name="Ota Y."/>
            <person name="Hattori T."/>
            <person name="Sahashi N."/>
            <person name="Liou R.F."/>
            <person name="Kikuchi T."/>
            <person name="Tsai I.J."/>
        </authorList>
    </citation>
    <scope>NUCLEOTIDE SEQUENCE [LARGE SCALE GENOMIC DNA]</scope>
    <source>
        <strain evidence="1 2">FFPRI411160</strain>
    </source>
</reference>
<comment type="caution">
    <text evidence="1">The sequence shown here is derived from an EMBL/GenBank/DDBJ whole genome shotgun (WGS) entry which is preliminary data.</text>
</comment>
<dbReference type="EMBL" id="NBII01000006">
    <property type="protein sequence ID" value="PAV17930.1"/>
    <property type="molecule type" value="Genomic_DNA"/>
</dbReference>
<dbReference type="Proteomes" id="UP000217199">
    <property type="component" value="Unassembled WGS sequence"/>
</dbReference>
<sequence length="184" mass="20589">MDSELLGQLYQTLAYHPESSNSRIRFKSGSIIILASYQPHASIFKRSCLIGLSCCSHMNITPVSPKQSPWEEGLRNPDYFVQGICFTSTSWTKQFHCISNVYTIPEAMCYRKVPYTVYTCGHSNPNAYGEIIECNNTRCRLSPAHVPQRGSCGPDCAQKCMGARTIQTFVSQASTEPCPRCIED</sequence>
<organism evidence="1 2">
    <name type="scientific">Pyrrhoderma noxium</name>
    <dbReference type="NCBI Taxonomy" id="2282107"/>
    <lineage>
        <taxon>Eukaryota</taxon>
        <taxon>Fungi</taxon>
        <taxon>Dikarya</taxon>
        <taxon>Basidiomycota</taxon>
        <taxon>Agaricomycotina</taxon>
        <taxon>Agaricomycetes</taxon>
        <taxon>Hymenochaetales</taxon>
        <taxon>Hymenochaetaceae</taxon>
        <taxon>Pyrrhoderma</taxon>
    </lineage>
</organism>
<accession>A0A286UEB2</accession>
<gene>
    <name evidence="1" type="ORF">PNOK_0641600</name>
</gene>
<proteinExistence type="predicted"/>
<protein>
    <submittedName>
        <fullName evidence="1">Uncharacterized protein</fullName>
    </submittedName>
</protein>
<evidence type="ECO:0000313" key="2">
    <source>
        <dbReference type="Proteomes" id="UP000217199"/>
    </source>
</evidence>
<dbReference type="AlphaFoldDB" id="A0A286UEB2"/>
<keyword evidence="2" id="KW-1185">Reference proteome</keyword>
<dbReference type="InParanoid" id="A0A286UEB2"/>